<keyword evidence="3" id="KW-1185">Reference proteome</keyword>
<name>A0ABS0D5I5_9NOCA</name>
<dbReference type="PROSITE" id="PS50902">
    <property type="entry name" value="FLAVODOXIN_LIKE"/>
    <property type="match status" value="1"/>
</dbReference>
<dbReference type="EMBL" id="JADLQN010000001">
    <property type="protein sequence ID" value="MBF6353740.1"/>
    <property type="molecule type" value="Genomic_DNA"/>
</dbReference>
<dbReference type="RefSeq" id="WP_195000605.1">
    <property type="nucleotide sequence ID" value="NZ_JADLQN010000001.1"/>
</dbReference>
<dbReference type="Pfam" id="PF00258">
    <property type="entry name" value="Flavodoxin_1"/>
    <property type="match status" value="1"/>
</dbReference>
<sequence>MQVRIVYESMFGNTAEVARAIAQGFGGRAEVQVLDVVAASELPDLPVDLLIVGGPTHAFGLSRARTRLDAAGQTDRPVETEIGIREWLQDASHARAGARAAAFGTKVGKPPWLPGSAARGVGKRLRALGYQLTDEPQDFFVAGTPGPLVDGEIDRARAWGEHLASTAMRAADAARRHDVEG</sequence>
<organism evidence="2 3">
    <name type="scientific">Nocardia higoensis</name>
    <dbReference type="NCBI Taxonomy" id="228599"/>
    <lineage>
        <taxon>Bacteria</taxon>
        <taxon>Bacillati</taxon>
        <taxon>Actinomycetota</taxon>
        <taxon>Actinomycetes</taxon>
        <taxon>Mycobacteriales</taxon>
        <taxon>Nocardiaceae</taxon>
        <taxon>Nocardia</taxon>
    </lineage>
</organism>
<protein>
    <submittedName>
        <fullName evidence="2">Flavodoxin family protein</fullName>
    </submittedName>
</protein>
<evidence type="ECO:0000259" key="1">
    <source>
        <dbReference type="PROSITE" id="PS50902"/>
    </source>
</evidence>
<accession>A0ABS0D5I5</accession>
<dbReference type="PROSITE" id="PS00201">
    <property type="entry name" value="FLAVODOXIN"/>
    <property type="match status" value="1"/>
</dbReference>
<proteinExistence type="predicted"/>
<dbReference type="InterPro" id="IPR008254">
    <property type="entry name" value="Flavodoxin/NO_synth"/>
</dbReference>
<evidence type="ECO:0000313" key="3">
    <source>
        <dbReference type="Proteomes" id="UP000707731"/>
    </source>
</evidence>
<evidence type="ECO:0000313" key="2">
    <source>
        <dbReference type="EMBL" id="MBF6353740.1"/>
    </source>
</evidence>
<comment type="caution">
    <text evidence="2">The sequence shown here is derived from an EMBL/GenBank/DDBJ whole genome shotgun (WGS) entry which is preliminary data.</text>
</comment>
<gene>
    <name evidence="2" type="ORF">IU449_04110</name>
</gene>
<dbReference type="InterPro" id="IPR029039">
    <property type="entry name" value="Flavoprotein-like_sf"/>
</dbReference>
<dbReference type="InterPro" id="IPR001226">
    <property type="entry name" value="Flavodoxin_CS"/>
</dbReference>
<dbReference type="Gene3D" id="3.40.50.360">
    <property type="match status" value="1"/>
</dbReference>
<dbReference type="Proteomes" id="UP000707731">
    <property type="component" value="Unassembled WGS sequence"/>
</dbReference>
<feature type="domain" description="Flavodoxin-like" evidence="1">
    <location>
        <begin position="3"/>
        <end position="164"/>
    </location>
</feature>
<dbReference type="SUPFAM" id="SSF52218">
    <property type="entry name" value="Flavoproteins"/>
    <property type="match status" value="1"/>
</dbReference>
<reference evidence="2 3" key="1">
    <citation type="submission" date="2020-10" db="EMBL/GenBank/DDBJ databases">
        <title>Identification of Nocardia species via Next-generation sequencing and recognition of intraspecies genetic diversity.</title>
        <authorList>
            <person name="Li P."/>
            <person name="Li P."/>
            <person name="Lu B."/>
        </authorList>
    </citation>
    <scope>NUCLEOTIDE SEQUENCE [LARGE SCALE GENOMIC DNA]</scope>
    <source>
        <strain evidence="2 3">BJ06-0143</strain>
    </source>
</reference>